<dbReference type="SUPFAM" id="SSF51206">
    <property type="entry name" value="cAMP-binding domain-like"/>
    <property type="match status" value="1"/>
</dbReference>
<dbReference type="AlphaFoldDB" id="A0A1N7KE14"/>
<reference evidence="2" key="1">
    <citation type="submission" date="2017-01" db="EMBL/GenBank/DDBJ databases">
        <authorList>
            <person name="Varghese N."/>
            <person name="Submissions S."/>
        </authorList>
    </citation>
    <scope>NUCLEOTIDE SEQUENCE [LARGE SCALE GENOMIC DNA]</scope>
    <source>
        <strain evidence="2">DSM 46698</strain>
    </source>
</reference>
<sequence>MKEDYDSILTISFDAYLELFKYLSIRRYKKNEIIKDNSQIEVASRYISKGIIALYDLSLKVPACRRIYSKSETVCDMESYLTESITSSKIVAYTNCIVCELPKENEFKVIDNIPEFAKLALRINHRNATNEFRWRRLAWKNKENAYLELMQLCPDFSSIKVKDICTIIDLPERSIYRLRQKLRSN</sequence>
<dbReference type="GO" id="GO:0016301">
    <property type="term" value="F:kinase activity"/>
    <property type="evidence" value="ECO:0007669"/>
    <property type="project" value="UniProtKB-KW"/>
</dbReference>
<keyword evidence="2" id="KW-1185">Reference proteome</keyword>
<dbReference type="Proteomes" id="UP000186026">
    <property type="component" value="Unassembled WGS sequence"/>
</dbReference>
<gene>
    <name evidence="1" type="ORF">SAMN05421761_1027</name>
</gene>
<dbReference type="InterPro" id="IPR014710">
    <property type="entry name" value="RmlC-like_jellyroll"/>
</dbReference>
<name>A0A1N7KE14_9BACT</name>
<accession>A0A1N7KE14</accession>
<dbReference type="InterPro" id="IPR018490">
    <property type="entry name" value="cNMP-bd_dom_sf"/>
</dbReference>
<dbReference type="STRING" id="529505.SAMN05421761_1027"/>
<organism evidence="1 2">
    <name type="scientific">Belliella pelovolcani</name>
    <dbReference type="NCBI Taxonomy" id="529505"/>
    <lineage>
        <taxon>Bacteria</taxon>
        <taxon>Pseudomonadati</taxon>
        <taxon>Bacteroidota</taxon>
        <taxon>Cytophagia</taxon>
        <taxon>Cytophagales</taxon>
        <taxon>Cyclobacteriaceae</taxon>
        <taxon>Belliella</taxon>
    </lineage>
</organism>
<evidence type="ECO:0000313" key="2">
    <source>
        <dbReference type="Proteomes" id="UP000186026"/>
    </source>
</evidence>
<proteinExistence type="predicted"/>
<protein>
    <submittedName>
        <fullName evidence="1">cAMP-binding domain of CRP or a regulatory subunit of cAMP-dependent protein kinases</fullName>
    </submittedName>
</protein>
<keyword evidence="1" id="KW-0808">Transferase</keyword>
<dbReference type="Gene3D" id="2.60.120.10">
    <property type="entry name" value="Jelly Rolls"/>
    <property type="match status" value="1"/>
</dbReference>
<evidence type="ECO:0000313" key="1">
    <source>
        <dbReference type="EMBL" id="SIS59813.1"/>
    </source>
</evidence>
<dbReference type="EMBL" id="FTOP01000002">
    <property type="protein sequence ID" value="SIS59813.1"/>
    <property type="molecule type" value="Genomic_DNA"/>
</dbReference>
<keyword evidence="1" id="KW-0418">Kinase</keyword>